<keyword evidence="2" id="KW-0067">ATP-binding</keyword>
<dbReference type="SUPFAM" id="SSF53067">
    <property type="entry name" value="Actin-like ATPase domain"/>
    <property type="match status" value="1"/>
</dbReference>
<dbReference type="Proteomes" id="UP000734854">
    <property type="component" value="Unassembled WGS sequence"/>
</dbReference>
<keyword evidence="4" id="KW-1185">Reference proteome</keyword>
<reference evidence="3 4" key="1">
    <citation type="submission" date="2020-08" db="EMBL/GenBank/DDBJ databases">
        <title>Plant Genome Project.</title>
        <authorList>
            <person name="Zhang R.-G."/>
        </authorList>
    </citation>
    <scope>NUCLEOTIDE SEQUENCE [LARGE SCALE GENOMIC DNA]</scope>
    <source>
        <tissue evidence="3">Rhizome</tissue>
    </source>
</reference>
<protein>
    <recommendedName>
        <fullName evidence="5">Heat shock protein 70</fullName>
    </recommendedName>
</protein>
<dbReference type="Gene3D" id="3.90.640.10">
    <property type="entry name" value="Actin, Chain A, domain 4"/>
    <property type="match status" value="1"/>
</dbReference>
<dbReference type="Gene3D" id="3.30.420.40">
    <property type="match status" value="1"/>
</dbReference>
<dbReference type="FunFam" id="3.90.640.10:FF:000003">
    <property type="entry name" value="Molecular chaperone DnaK"/>
    <property type="match status" value="1"/>
</dbReference>
<accession>A0A8J5CFH3</accession>
<evidence type="ECO:0008006" key="5">
    <source>
        <dbReference type="Google" id="ProtNLM"/>
    </source>
</evidence>
<name>A0A8J5CFH3_ZINOF</name>
<dbReference type="Pfam" id="PF00012">
    <property type="entry name" value="HSP70"/>
    <property type="match status" value="1"/>
</dbReference>
<evidence type="ECO:0000313" key="3">
    <source>
        <dbReference type="EMBL" id="KAG6474264.1"/>
    </source>
</evidence>
<dbReference type="PANTHER" id="PTHR19375">
    <property type="entry name" value="HEAT SHOCK PROTEIN 70KDA"/>
    <property type="match status" value="1"/>
</dbReference>
<dbReference type="EMBL" id="JACMSC010000019">
    <property type="protein sequence ID" value="KAG6474264.1"/>
    <property type="molecule type" value="Genomic_DNA"/>
</dbReference>
<dbReference type="GO" id="GO:0140662">
    <property type="term" value="F:ATP-dependent protein folding chaperone"/>
    <property type="evidence" value="ECO:0007669"/>
    <property type="project" value="InterPro"/>
</dbReference>
<proteinExistence type="predicted"/>
<dbReference type="AlphaFoldDB" id="A0A8J5CFH3"/>
<organism evidence="3 4">
    <name type="scientific">Zingiber officinale</name>
    <name type="common">Ginger</name>
    <name type="synonym">Amomum zingiber</name>
    <dbReference type="NCBI Taxonomy" id="94328"/>
    <lineage>
        <taxon>Eukaryota</taxon>
        <taxon>Viridiplantae</taxon>
        <taxon>Streptophyta</taxon>
        <taxon>Embryophyta</taxon>
        <taxon>Tracheophyta</taxon>
        <taxon>Spermatophyta</taxon>
        <taxon>Magnoliopsida</taxon>
        <taxon>Liliopsida</taxon>
        <taxon>Zingiberales</taxon>
        <taxon>Zingiberaceae</taxon>
        <taxon>Zingiber</taxon>
    </lineage>
</organism>
<keyword evidence="1" id="KW-0547">Nucleotide-binding</keyword>
<dbReference type="GO" id="GO:0005524">
    <property type="term" value="F:ATP binding"/>
    <property type="evidence" value="ECO:0007669"/>
    <property type="project" value="UniProtKB-KW"/>
</dbReference>
<comment type="caution">
    <text evidence="3">The sequence shown here is derived from an EMBL/GenBank/DDBJ whole genome shotgun (WGS) entry which is preliminary data.</text>
</comment>
<evidence type="ECO:0000256" key="2">
    <source>
        <dbReference type="ARBA" id="ARBA00022840"/>
    </source>
</evidence>
<gene>
    <name evidence="3" type="ORF">ZIOFF_068189</name>
</gene>
<dbReference type="InterPro" id="IPR013126">
    <property type="entry name" value="Hsp_70_fam"/>
</dbReference>
<evidence type="ECO:0000313" key="4">
    <source>
        <dbReference type="Proteomes" id="UP000734854"/>
    </source>
</evidence>
<sequence>MSWKTDLFGSLGGLEVDFDPMENTKVGIAKASSVGEKHVLIFYLGGGTFDVSLPTIEEGIFEVKATAGDTHLRGDDFNNCMVIQFIQEFKMKNKTDISGNPGALRRLRTTCERVKRAFSPTTQATIEIESLYIEPIEKYLRDAKMDKNGIRDVASCFFVLLKAELSMKRAAIRSRSRRHSTFKCSLQGYRRPAPKSRL</sequence>
<dbReference type="InterPro" id="IPR043129">
    <property type="entry name" value="ATPase_NBD"/>
</dbReference>
<evidence type="ECO:0000256" key="1">
    <source>
        <dbReference type="ARBA" id="ARBA00022741"/>
    </source>
</evidence>